<dbReference type="EMBL" id="JAUFPT010000063">
    <property type="protein sequence ID" value="MDN3572960.1"/>
    <property type="molecule type" value="Genomic_DNA"/>
</dbReference>
<evidence type="ECO:0000313" key="1">
    <source>
        <dbReference type="EMBL" id="MDN3572960.1"/>
    </source>
</evidence>
<comment type="caution">
    <text evidence="1">The sequence shown here is derived from an EMBL/GenBank/DDBJ whole genome shotgun (WGS) entry which is preliminary data.</text>
</comment>
<proteinExistence type="predicted"/>
<gene>
    <name evidence="1" type="ORF">QWZ18_20310</name>
</gene>
<dbReference type="RefSeq" id="WP_238293000.1">
    <property type="nucleotide sequence ID" value="NZ_BPQS01000062.1"/>
</dbReference>
<reference evidence="2" key="1">
    <citation type="journal article" date="2019" name="Int. J. Syst. Evol. Microbiol.">
        <title>The Global Catalogue of Microorganisms (GCM) 10K type strain sequencing project: providing services to taxonomists for standard genome sequencing and annotation.</title>
        <authorList>
            <consortium name="The Broad Institute Genomics Platform"/>
            <consortium name="The Broad Institute Genome Sequencing Center for Infectious Disease"/>
            <person name="Wu L."/>
            <person name="Ma J."/>
        </authorList>
    </citation>
    <scope>NUCLEOTIDE SEQUENCE [LARGE SCALE GENOMIC DNA]</scope>
    <source>
        <strain evidence="2">CECT 7806</strain>
    </source>
</reference>
<accession>A0ABT8AU62</accession>
<name>A0ABT8AU62_9HYPH</name>
<evidence type="ECO:0000313" key="2">
    <source>
        <dbReference type="Proteomes" id="UP001244297"/>
    </source>
</evidence>
<organism evidence="1 2">
    <name type="scientific">Methylobacterium longum</name>
    <dbReference type="NCBI Taxonomy" id="767694"/>
    <lineage>
        <taxon>Bacteria</taxon>
        <taxon>Pseudomonadati</taxon>
        <taxon>Pseudomonadota</taxon>
        <taxon>Alphaproteobacteria</taxon>
        <taxon>Hyphomicrobiales</taxon>
        <taxon>Methylobacteriaceae</taxon>
        <taxon>Methylobacterium</taxon>
    </lineage>
</organism>
<sequence>MAGKAEKTNGGGRTEEHGGFFAVHRGMWNIVSQQATMNEAVAYLVLARGSHFGTRLTSWSADSIERYTAIGRGRVKEAIAGLVAAGLIVQTRVGTRPQYYLPTAPEFERMYAPDVELTLAQRALFDRVRRSKGPIPLTADDTELAEDLELRGLLMGTEDGGYFVDPDIDHIPRSAWIWLPNSLVGEVDGPPGPLDQIRQTQDKLALGLLVDLYYWQSLASNGGLHWLMIRQEYDRVRLGQRGIHDIWGFRRSGVMMSNAAPFVEPYLTGEYVTAKEPDGTTSEADTGSAKVWATVVKLNNLGLIQFVPHLIEADTKEGEVIHPCPISVGVPEEQAITAAARDAALRLMTDGQERFADSKGYEPIIPLPRHLDNAVLVGLLRLTYRAHTTATAKWMTNAEDWARWVAKYNQIGVDA</sequence>
<protein>
    <submittedName>
        <fullName evidence="1">Uncharacterized protein</fullName>
    </submittedName>
</protein>
<keyword evidence="2" id="KW-1185">Reference proteome</keyword>
<dbReference type="Proteomes" id="UP001244297">
    <property type="component" value="Unassembled WGS sequence"/>
</dbReference>